<dbReference type="GO" id="GO:0005777">
    <property type="term" value="C:peroxisome"/>
    <property type="evidence" value="ECO:0007669"/>
    <property type="project" value="UniProtKB-SubCell"/>
</dbReference>
<organism evidence="7 8">
    <name type="scientific">Curvularia kusanoi</name>
    <name type="common">Cochliobolus kusanoi</name>
    <dbReference type="NCBI Taxonomy" id="90978"/>
    <lineage>
        <taxon>Eukaryota</taxon>
        <taxon>Fungi</taxon>
        <taxon>Dikarya</taxon>
        <taxon>Ascomycota</taxon>
        <taxon>Pezizomycotina</taxon>
        <taxon>Dothideomycetes</taxon>
        <taxon>Pleosporomycetidae</taxon>
        <taxon>Pleosporales</taxon>
        <taxon>Pleosporineae</taxon>
        <taxon>Pleosporaceae</taxon>
        <taxon>Curvularia</taxon>
    </lineage>
</organism>
<keyword evidence="8" id="KW-1185">Reference proteome</keyword>
<accession>A0A9P4TEV8</accession>
<evidence type="ECO:0000256" key="1">
    <source>
        <dbReference type="ARBA" id="ARBA00004275"/>
    </source>
</evidence>
<evidence type="ECO:0000256" key="3">
    <source>
        <dbReference type="ARBA" id="ARBA00023026"/>
    </source>
</evidence>
<dbReference type="InterPro" id="IPR050228">
    <property type="entry name" value="Carboxylesterase_BioH"/>
</dbReference>
<keyword evidence="3" id="KW-0843">Virulence</keyword>
<dbReference type="Proteomes" id="UP000801428">
    <property type="component" value="Unassembled WGS sequence"/>
</dbReference>
<evidence type="ECO:0000256" key="2">
    <source>
        <dbReference type="ARBA" id="ARBA00005668"/>
    </source>
</evidence>
<dbReference type="Gene3D" id="3.40.50.1820">
    <property type="entry name" value="alpha/beta hydrolase"/>
    <property type="match status" value="1"/>
</dbReference>
<reference evidence="7" key="1">
    <citation type="submission" date="2019-04" db="EMBL/GenBank/DDBJ databases">
        <title>Sequencing of skin fungus with MAO and IRED activity.</title>
        <authorList>
            <person name="Marsaioli A.J."/>
            <person name="Bonatto J.M.C."/>
            <person name="Reis Junior O."/>
        </authorList>
    </citation>
    <scope>NUCLEOTIDE SEQUENCE</scope>
    <source>
        <strain evidence="7">30M1</strain>
    </source>
</reference>
<dbReference type="InterPro" id="IPR000073">
    <property type="entry name" value="AB_hydrolase_1"/>
</dbReference>
<feature type="compositionally biased region" description="Low complexity" evidence="5">
    <location>
        <begin position="58"/>
        <end position="74"/>
    </location>
</feature>
<evidence type="ECO:0000256" key="5">
    <source>
        <dbReference type="SAM" id="MobiDB-lite"/>
    </source>
</evidence>
<proteinExistence type="inferred from homology"/>
<dbReference type="OrthoDB" id="408373at2759"/>
<gene>
    <name evidence="7" type="ORF">E8E13_008080</name>
</gene>
<protein>
    <recommendedName>
        <fullName evidence="6">AB hydrolase-1 domain-containing protein</fullName>
    </recommendedName>
</protein>
<comment type="similarity">
    <text evidence="2">Belongs to the AB hydrolase superfamily. AKT2 hydrolase family.</text>
</comment>
<evidence type="ECO:0000313" key="7">
    <source>
        <dbReference type="EMBL" id="KAF3001997.1"/>
    </source>
</evidence>
<name>A0A9P4TEV8_CURKU</name>
<feature type="region of interest" description="Disordered" evidence="5">
    <location>
        <begin position="55"/>
        <end position="75"/>
    </location>
</feature>
<comment type="subcellular location">
    <subcellularLocation>
        <location evidence="1">Peroxisome</location>
    </subcellularLocation>
</comment>
<dbReference type="AlphaFoldDB" id="A0A9P4TEV8"/>
<comment type="caution">
    <text evidence="7">The sequence shown here is derived from an EMBL/GenBank/DDBJ whole genome shotgun (WGS) entry which is preliminary data.</text>
</comment>
<dbReference type="EMBL" id="SWKU01000012">
    <property type="protein sequence ID" value="KAF3001997.1"/>
    <property type="molecule type" value="Genomic_DNA"/>
</dbReference>
<dbReference type="Pfam" id="PF12697">
    <property type="entry name" value="Abhydrolase_6"/>
    <property type="match status" value="1"/>
</dbReference>
<evidence type="ECO:0000313" key="8">
    <source>
        <dbReference type="Proteomes" id="UP000801428"/>
    </source>
</evidence>
<keyword evidence="4" id="KW-0576">Peroxisome</keyword>
<sequence>MAEPLVLPRPGKPYASQPPIPAPSEAAFTATFGTLLPAAQYLSTNHGRAAYYQFPAQTSGSPSTDSPSSPSSSDHVPKRVLLIHGVQTPALGLVPLVKALRARFPLTSFALVDLWGHGLSETPVAPHEGSLFHGLVDGVLGVLGWKGEEGVGIVGFSFGAVVSMGYLSSPLYRQWAQGGEGVRCCVLVAPAGLLRKEWFKPEEWTLLSQACSPEDEGKAAKFVVSALEGGELVVPGDWKDIVAGGSVCAQAVKQWQLDNHKGHEASVVGIFRDGEVLENDALFVKMRETGMRSLMVLGSEDGLSSEEEVRAFGFDVKVVQGAGHGVVRENAEEVAEYIAEFWRAE</sequence>
<dbReference type="SUPFAM" id="SSF53474">
    <property type="entry name" value="alpha/beta-Hydrolases"/>
    <property type="match status" value="1"/>
</dbReference>
<evidence type="ECO:0000256" key="4">
    <source>
        <dbReference type="ARBA" id="ARBA00023140"/>
    </source>
</evidence>
<dbReference type="InterPro" id="IPR029058">
    <property type="entry name" value="AB_hydrolase_fold"/>
</dbReference>
<evidence type="ECO:0000259" key="6">
    <source>
        <dbReference type="Pfam" id="PF12697"/>
    </source>
</evidence>
<feature type="domain" description="AB hydrolase-1" evidence="6">
    <location>
        <begin position="80"/>
        <end position="336"/>
    </location>
</feature>
<dbReference type="PANTHER" id="PTHR43194:SF2">
    <property type="entry name" value="PEROXISOMAL MEMBRANE PROTEIN LPX1"/>
    <property type="match status" value="1"/>
</dbReference>
<feature type="region of interest" description="Disordered" evidence="5">
    <location>
        <begin position="1"/>
        <end position="20"/>
    </location>
</feature>
<dbReference type="PANTHER" id="PTHR43194">
    <property type="entry name" value="HYDROLASE ALPHA/BETA FOLD FAMILY"/>
    <property type="match status" value="1"/>
</dbReference>